<dbReference type="Gene3D" id="1.10.472.20">
    <property type="entry name" value="Nitrile hydratase, beta subunit"/>
    <property type="match status" value="1"/>
</dbReference>
<sequence>MDNKSSSQILDQDGPAAPPRTNGELVFESPWESRLFGLTMSLHEAGLFDWEEFRSLLIEAIGIWDAERHPEEDWSYYEHWEAAFEKLLAKKNFCASAELDGRVAAFSS</sequence>
<dbReference type="InterPro" id="IPR049054">
    <property type="entry name" value="CN_hydtase_beta-like_N"/>
</dbReference>
<dbReference type="InterPro" id="IPR042262">
    <property type="entry name" value="CN_hydtase_beta_C"/>
</dbReference>
<feature type="compositionally biased region" description="Polar residues" evidence="1">
    <location>
        <begin position="1"/>
        <end position="10"/>
    </location>
</feature>
<name>A0A381ZWI8_9ZZZZ</name>
<reference evidence="3" key="1">
    <citation type="submission" date="2018-05" db="EMBL/GenBank/DDBJ databases">
        <authorList>
            <person name="Lanie J.A."/>
            <person name="Ng W.-L."/>
            <person name="Kazmierczak K.M."/>
            <person name="Andrzejewski T.M."/>
            <person name="Davidsen T.M."/>
            <person name="Wayne K.J."/>
            <person name="Tettelin H."/>
            <person name="Glass J.I."/>
            <person name="Rusch D."/>
            <person name="Podicherti R."/>
            <person name="Tsui H.-C.T."/>
            <person name="Winkler M.E."/>
        </authorList>
    </citation>
    <scope>NUCLEOTIDE SEQUENCE</scope>
</reference>
<accession>A0A381ZWI8</accession>
<dbReference type="InterPro" id="IPR008990">
    <property type="entry name" value="Elect_transpt_acc-like_dom_sf"/>
</dbReference>
<dbReference type="NCBIfam" id="TIGR03889">
    <property type="entry name" value="nitrile_acc"/>
    <property type="match status" value="1"/>
</dbReference>
<dbReference type="InterPro" id="IPR023808">
    <property type="entry name" value="Nitrile_Hydratase_acc_put"/>
</dbReference>
<evidence type="ECO:0000259" key="2">
    <source>
        <dbReference type="Pfam" id="PF21006"/>
    </source>
</evidence>
<proteinExistence type="predicted"/>
<feature type="non-terminal residue" evidence="3">
    <location>
        <position position="108"/>
    </location>
</feature>
<feature type="region of interest" description="Disordered" evidence="1">
    <location>
        <begin position="1"/>
        <end position="23"/>
    </location>
</feature>
<feature type="domain" description="Nitrile hydratase beta subunit-like N-terminal" evidence="2">
    <location>
        <begin position="19"/>
        <end position="105"/>
    </location>
</feature>
<organism evidence="3">
    <name type="scientific">marine metagenome</name>
    <dbReference type="NCBI Taxonomy" id="408172"/>
    <lineage>
        <taxon>unclassified sequences</taxon>
        <taxon>metagenomes</taxon>
        <taxon>ecological metagenomes</taxon>
    </lineage>
</organism>
<gene>
    <name evidence="3" type="ORF">METZ01_LOCUS146529</name>
</gene>
<dbReference type="Pfam" id="PF21006">
    <property type="entry name" value="NHase_beta_N"/>
    <property type="match status" value="1"/>
</dbReference>
<dbReference type="SUPFAM" id="SSF50090">
    <property type="entry name" value="Electron transport accessory proteins"/>
    <property type="match status" value="1"/>
</dbReference>
<evidence type="ECO:0000313" key="3">
    <source>
        <dbReference type="EMBL" id="SVA93675.1"/>
    </source>
</evidence>
<protein>
    <recommendedName>
        <fullName evidence="2">Nitrile hydratase beta subunit-like N-terminal domain-containing protein</fullName>
    </recommendedName>
</protein>
<dbReference type="EMBL" id="UINC01022961">
    <property type="protein sequence ID" value="SVA93675.1"/>
    <property type="molecule type" value="Genomic_DNA"/>
</dbReference>
<dbReference type="AlphaFoldDB" id="A0A381ZWI8"/>
<evidence type="ECO:0000256" key="1">
    <source>
        <dbReference type="SAM" id="MobiDB-lite"/>
    </source>
</evidence>